<sequence>MYDLHKISSDNRKRVLFICPVINLTHGEEVDSVKTVTIDAAEAAEAERSTCDMGFHVFFYVPNVIGYIRILLVLIAWILYSDPGNFVPLYMLSIILDGVDGWVARRLQQTSRFGAWLDVVIDNVGRGMLWNMLYDWGWLVSSVEWCVFVCNHNARGAQWKNSFTESPVWVQAVMAKGFKTPLGILTIAGLHVLPMWLYGYQYEVLSQTLFAPNWLQVLGILVLTAGRLLGFAVEMWCIVTHLRFLLDEEEEKKS</sequence>
<feature type="transmembrane region" description="Helical" evidence="11">
    <location>
        <begin position="57"/>
        <end position="80"/>
    </location>
</feature>
<accession>A0A7J6CAA5</accession>
<comment type="similarity">
    <text evidence="10">Belongs to the CDP-alcohol phosphatidyltransferase class-I family.</text>
</comment>
<keyword evidence="8" id="KW-0594">Phospholipid biosynthesis</keyword>
<dbReference type="PANTHER" id="PTHR15362">
    <property type="entry name" value="PHOSPHATIDYLINOSITOL SYNTHASE"/>
    <property type="match status" value="1"/>
</dbReference>
<keyword evidence="3 10" id="KW-0808">Transferase</keyword>
<dbReference type="PROSITE" id="PS00379">
    <property type="entry name" value="CDP_ALCOHOL_P_TRANSF"/>
    <property type="match status" value="1"/>
</dbReference>
<evidence type="ECO:0000256" key="5">
    <source>
        <dbReference type="ARBA" id="ARBA00022989"/>
    </source>
</evidence>
<dbReference type="PANTHER" id="PTHR15362:SF13">
    <property type="entry name" value="SI:CH1073-145M9.1"/>
    <property type="match status" value="1"/>
</dbReference>
<organism evidence="12 13">
    <name type="scientific">Onychostoma macrolepis</name>
    <dbReference type="NCBI Taxonomy" id="369639"/>
    <lineage>
        <taxon>Eukaryota</taxon>
        <taxon>Metazoa</taxon>
        <taxon>Chordata</taxon>
        <taxon>Craniata</taxon>
        <taxon>Vertebrata</taxon>
        <taxon>Euteleostomi</taxon>
        <taxon>Actinopterygii</taxon>
        <taxon>Neopterygii</taxon>
        <taxon>Teleostei</taxon>
        <taxon>Ostariophysi</taxon>
        <taxon>Cypriniformes</taxon>
        <taxon>Cyprinidae</taxon>
        <taxon>Acrossocheilinae</taxon>
        <taxon>Onychostoma</taxon>
    </lineage>
</organism>
<comment type="subcellular location">
    <subcellularLocation>
        <location evidence="1">Membrane</location>
        <topology evidence="1">Multi-pass membrane protein</topology>
    </subcellularLocation>
</comment>
<keyword evidence="4 11" id="KW-0812">Transmembrane</keyword>
<evidence type="ECO:0000256" key="8">
    <source>
        <dbReference type="ARBA" id="ARBA00023209"/>
    </source>
</evidence>
<evidence type="ECO:0000256" key="1">
    <source>
        <dbReference type="ARBA" id="ARBA00004141"/>
    </source>
</evidence>
<evidence type="ECO:0000256" key="9">
    <source>
        <dbReference type="ARBA" id="ARBA00023264"/>
    </source>
</evidence>
<keyword evidence="2" id="KW-0444">Lipid biosynthesis</keyword>
<evidence type="ECO:0000256" key="11">
    <source>
        <dbReference type="SAM" id="Phobius"/>
    </source>
</evidence>
<dbReference type="InterPro" id="IPR043130">
    <property type="entry name" value="CDP-OH_PTrfase_TM_dom"/>
</dbReference>
<evidence type="ECO:0000256" key="3">
    <source>
        <dbReference type="ARBA" id="ARBA00022679"/>
    </source>
</evidence>
<proteinExistence type="inferred from homology"/>
<evidence type="ECO:0000256" key="6">
    <source>
        <dbReference type="ARBA" id="ARBA00023098"/>
    </source>
</evidence>
<feature type="transmembrane region" description="Helical" evidence="11">
    <location>
        <begin position="86"/>
        <end position="104"/>
    </location>
</feature>
<dbReference type="GO" id="GO:0016780">
    <property type="term" value="F:phosphotransferase activity, for other substituted phosphate groups"/>
    <property type="evidence" value="ECO:0007669"/>
    <property type="project" value="InterPro"/>
</dbReference>
<dbReference type="GO" id="GO:0016020">
    <property type="term" value="C:membrane"/>
    <property type="evidence" value="ECO:0007669"/>
    <property type="project" value="UniProtKB-SubCell"/>
</dbReference>
<dbReference type="InterPro" id="IPR048254">
    <property type="entry name" value="CDP_ALCOHOL_P_TRANSF_CS"/>
</dbReference>
<evidence type="ECO:0000256" key="10">
    <source>
        <dbReference type="RuleBase" id="RU003750"/>
    </source>
</evidence>
<evidence type="ECO:0000256" key="2">
    <source>
        <dbReference type="ARBA" id="ARBA00022516"/>
    </source>
</evidence>
<evidence type="ECO:0000313" key="12">
    <source>
        <dbReference type="EMBL" id="KAF4104130.1"/>
    </source>
</evidence>
<dbReference type="Pfam" id="PF01066">
    <property type="entry name" value="CDP-OH_P_transf"/>
    <property type="match status" value="1"/>
</dbReference>
<keyword evidence="13" id="KW-1185">Reference proteome</keyword>
<evidence type="ECO:0008006" key="14">
    <source>
        <dbReference type="Google" id="ProtNLM"/>
    </source>
</evidence>
<feature type="transmembrane region" description="Helical" evidence="11">
    <location>
        <begin position="182"/>
        <end position="200"/>
    </location>
</feature>
<comment type="caution">
    <text evidence="12">The sequence shown here is derived from an EMBL/GenBank/DDBJ whole genome shotgun (WGS) entry which is preliminary data.</text>
</comment>
<evidence type="ECO:0000313" key="13">
    <source>
        <dbReference type="Proteomes" id="UP000579812"/>
    </source>
</evidence>
<dbReference type="GO" id="GO:0008654">
    <property type="term" value="P:phospholipid biosynthetic process"/>
    <property type="evidence" value="ECO:0007669"/>
    <property type="project" value="UniProtKB-KW"/>
</dbReference>
<dbReference type="EMBL" id="JAAMOB010000015">
    <property type="protein sequence ID" value="KAF4104130.1"/>
    <property type="molecule type" value="Genomic_DNA"/>
</dbReference>
<reference evidence="12 13" key="1">
    <citation type="submission" date="2020-04" db="EMBL/GenBank/DDBJ databases">
        <title>Chromosome-level genome assembly of a cyprinid fish Onychostoma macrolepis by integration of Nanopore Sequencing, Bionano and Hi-C technology.</title>
        <authorList>
            <person name="Wang D."/>
        </authorList>
    </citation>
    <scope>NUCLEOTIDE SEQUENCE [LARGE SCALE GENOMIC DNA]</scope>
    <source>
        <strain evidence="12">SWU-2019</strain>
        <tissue evidence="12">Muscle</tissue>
    </source>
</reference>
<keyword evidence="6" id="KW-0443">Lipid metabolism</keyword>
<dbReference type="Gene3D" id="1.20.120.1760">
    <property type="match status" value="1"/>
</dbReference>
<dbReference type="Proteomes" id="UP000579812">
    <property type="component" value="Unassembled WGS sequence"/>
</dbReference>
<evidence type="ECO:0000256" key="7">
    <source>
        <dbReference type="ARBA" id="ARBA00023136"/>
    </source>
</evidence>
<keyword evidence="9" id="KW-1208">Phospholipid metabolism</keyword>
<dbReference type="InterPro" id="IPR000462">
    <property type="entry name" value="CDP-OH_P_trans"/>
</dbReference>
<keyword evidence="5 11" id="KW-1133">Transmembrane helix</keyword>
<keyword evidence="7 11" id="KW-0472">Membrane</keyword>
<protein>
    <recommendedName>
        <fullName evidence="14">CDP-diacylglycerol--inositol 3-phosphatidyltransferase</fullName>
    </recommendedName>
</protein>
<evidence type="ECO:0000256" key="4">
    <source>
        <dbReference type="ARBA" id="ARBA00022692"/>
    </source>
</evidence>
<gene>
    <name evidence="12" type="ORF">G5714_015117</name>
</gene>
<dbReference type="AlphaFoldDB" id="A0A7J6CAA5"/>
<name>A0A7J6CAA5_9TELE</name>
<feature type="transmembrane region" description="Helical" evidence="11">
    <location>
        <begin position="220"/>
        <end position="246"/>
    </location>
</feature>